<evidence type="ECO:0000256" key="1">
    <source>
        <dbReference type="SAM" id="Phobius"/>
    </source>
</evidence>
<sequence length="161" mass="18312">MTKQPLNQRNEKLNIPIYSQIWDTLKQFPKVLAEGSPNPPKVSGPAAAALVSAGFGCFLMMVFHHFSETTKSVDEMLSQIGGWMPGSNNVDKMYGSLGSYAGKQTILLIGWLGSWLVLHLMWRKKNIKPRTMFFWMFVFFVAATVMNWHPLFPYLPIMPKN</sequence>
<feature type="transmembrane region" description="Helical" evidence="1">
    <location>
        <begin position="46"/>
        <end position="66"/>
    </location>
</feature>
<comment type="caution">
    <text evidence="2">The sequence shown here is derived from an EMBL/GenBank/DDBJ whole genome shotgun (WGS) entry which is preliminary data.</text>
</comment>
<dbReference type="EMBL" id="JBHFNT010000238">
    <property type="protein sequence ID" value="MFB2838095.1"/>
    <property type="molecule type" value="Genomic_DNA"/>
</dbReference>
<organism evidence="2 3">
    <name type="scientific">Floridaenema evergladense BLCC-F167</name>
    <dbReference type="NCBI Taxonomy" id="3153639"/>
    <lineage>
        <taxon>Bacteria</taxon>
        <taxon>Bacillati</taxon>
        <taxon>Cyanobacteriota</taxon>
        <taxon>Cyanophyceae</taxon>
        <taxon>Oscillatoriophycideae</taxon>
        <taxon>Aerosakkonematales</taxon>
        <taxon>Aerosakkonemataceae</taxon>
        <taxon>Floridanema</taxon>
        <taxon>Floridanema evergladense</taxon>
    </lineage>
</organism>
<accession>A0ABV4WSN7</accession>
<keyword evidence="3" id="KW-1185">Reference proteome</keyword>
<name>A0ABV4WSN7_9CYAN</name>
<proteinExistence type="predicted"/>
<gene>
    <name evidence="2" type="ORF">ACE1CA_26650</name>
</gene>
<evidence type="ECO:0000313" key="3">
    <source>
        <dbReference type="Proteomes" id="UP001576780"/>
    </source>
</evidence>
<reference evidence="2 3" key="1">
    <citation type="submission" date="2024-09" db="EMBL/GenBank/DDBJ databases">
        <title>Floridaenema gen nov. (Aerosakkonemataceae, Aerosakkonematales ord. nov., Cyanobacteria) from benthic tropical and subtropical fresh waters, with the description of four new species.</title>
        <authorList>
            <person name="Moretto J.A."/>
            <person name="Berthold D.E."/>
            <person name="Lefler F.W."/>
            <person name="Huang I.-S."/>
            <person name="Laughinghouse H. IV."/>
        </authorList>
    </citation>
    <scope>NUCLEOTIDE SEQUENCE [LARGE SCALE GENOMIC DNA]</scope>
    <source>
        <strain evidence="2 3">BLCC-F167</strain>
    </source>
</reference>
<protein>
    <recommendedName>
        <fullName evidence="4">Yip1 domain-containing protein</fullName>
    </recommendedName>
</protein>
<evidence type="ECO:0000313" key="2">
    <source>
        <dbReference type="EMBL" id="MFB2838095.1"/>
    </source>
</evidence>
<dbReference type="Proteomes" id="UP001576780">
    <property type="component" value="Unassembled WGS sequence"/>
</dbReference>
<keyword evidence="1" id="KW-1133">Transmembrane helix</keyword>
<evidence type="ECO:0008006" key="4">
    <source>
        <dbReference type="Google" id="ProtNLM"/>
    </source>
</evidence>
<keyword evidence="1" id="KW-0812">Transmembrane</keyword>
<keyword evidence="1" id="KW-0472">Membrane</keyword>
<feature type="transmembrane region" description="Helical" evidence="1">
    <location>
        <begin position="133"/>
        <end position="151"/>
    </location>
</feature>
<dbReference type="RefSeq" id="WP_413280425.1">
    <property type="nucleotide sequence ID" value="NZ_JBHFNT010000238.1"/>
</dbReference>
<feature type="transmembrane region" description="Helical" evidence="1">
    <location>
        <begin position="101"/>
        <end position="121"/>
    </location>
</feature>